<organism evidence="7 8">
    <name type="scientific">Mucilaginibacter robiniae</name>
    <dbReference type="NCBI Taxonomy" id="2728022"/>
    <lineage>
        <taxon>Bacteria</taxon>
        <taxon>Pseudomonadati</taxon>
        <taxon>Bacteroidota</taxon>
        <taxon>Sphingobacteriia</taxon>
        <taxon>Sphingobacteriales</taxon>
        <taxon>Sphingobacteriaceae</taxon>
        <taxon>Mucilaginibacter</taxon>
    </lineage>
</organism>
<evidence type="ECO:0000313" key="8">
    <source>
        <dbReference type="Proteomes" id="UP000503278"/>
    </source>
</evidence>
<dbReference type="Proteomes" id="UP000503278">
    <property type="component" value="Chromosome"/>
</dbReference>
<feature type="transmembrane region" description="Helical" evidence="5">
    <location>
        <begin position="219"/>
        <end position="241"/>
    </location>
</feature>
<feature type="transmembrane region" description="Helical" evidence="5">
    <location>
        <begin position="313"/>
        <end position="335"/>
    </location>
</feature>
<dbReference type="AlphaFoldDB" id="A0A7L5E8B4"/>
<dbReference type="EMBL" id="CP051682">
    <property type="protein sequence ID" value="QJD98094.1"/>
    <property type="molecule type" value="Genomic_DNA"/>
</dbReference>
<feature type="transmembrane region" description="Helical" evidence="5">
    <location>
        <begin position="171"/>
        <end position="188"/>
    </location>
</feature>
<evidence type="ECO:0000313" key="7">
    <source>
        <dbReference type="EMBL" id="QJD98094.1"/>
    </source>
</evidence>
<feature type="transmembrane region" description="Helical" evidence="5">
    <location>
        <begin position="15"/>
        <end position="40"/>
    </location>
</feature>
<proteinExistence type="predicted"/>
<feature type="transmembrane region" description="Helical" evidence="5">
    <location>
        <begin position="60"/>
        <end position="79"/>
    </location>
</feature>
<dbReference type="InterPro" id="IPR036259">
    <property type="entry name" value="MFS_trans_sf"/>
</dbReference>
<evidence type="ECO:0000256" key="3">
    <source>
        <dbReference type="ARBA" id="ARBA00022989"/>
    </source>
</evidence>
<sequence length="430" mass="47114">MDTQHDFASKNTKNVIFLVLVAALGYFVDIYDLLLFSIVRVKSLHDIGVSDADIRTKGEFIINTQMFGLLLGGILWGVIGDKFGRIKVLFGSILLYSLANFANGLVTDYYMYAVVRLIAGIGLAGELGAGITLVSETMSKENRGYGTMIVAVVGLFGAVAANIVSHFGWQNAYFIGGVLGLLLLLLRVGTFESGMFKQAAHEQVAKGDFRMLFNNKKRFVKYICCILIGMPLWFIVGILIAQSPEIGNELHAQQSLNAGTGIMYTYIGLSIGDVFAGFFAQFTKSRRLTMLTFQLMSIVSVIFYLTADQITTGQFIGLCLFIGFFVGYWATFVTIASEQFGTNLRATVTTTVPNFVRGALIPITAGFELLVKYFSTHGYQDNSIIMSSYVMMGIVTIIALVALSQLKESFGKDLNYVEVDEPDGKVNVVS</sequence>
<evidence type="ECO:0000256" key="1">
    <source>
        <dbReference type="ARBA" id="ARBA00004141"/>
    </source>
</evidence>
<feature type="transmembrane region" description="Helical" evidence="5">
    <location>
        <begin position="109"/>
        <end position="133"/>
    </location>
</feature>
<dbReference type="SUPFAM" id="SSF103473">
    <property type="entry name" value="MFS general substrate transporter"/>
    <property type="match status" value="1"/>
</dbReference>
<keyword evidence="8" id="KW-1185">Reference proteome</keyword>
<dbReference type="PROSITE" id="PS50850">
    <property type="entry name" value="MFS"/>
    <property type="match status" value="1"/>
</dbReference>
<gene>
    <name evidence="7" type="ORF">HH214_20550</name>
</gene>
<protein>
    <submittedName>
        <fullName evidence="7">MFS transporter</fullName>
    </submittedName>
</protein>
<accession>A0A7L5E8B4</accession>
<evidence type="ECO:0000259" key="6">
    <source>
        <dbReference type="PROSITE" id="PS50850"/>
    </source>
</evidence>
<keyword evidence="2 5" id="KW-0812">Transmembrane</keyword>
<dbReference type="PANTHER" id="PTHR23508:SF10">
    <property type="entry name" value="CARBOXYLIC ACID TRANSPORTER PROTEIN HOMOLOG"/>
    <property type="match status" value="1"/>
</dbReference>
<dbReference type="KEGG" id="mrob:HH214_20550"/>
<evidence type="ECO:0000256" key="2">
    <source>
        <dbReference type="ARBA" id="ARBA00022692"/>
    </source>
</evidence>
<dbReference type="PANTHER" id="PTHR23508">
    <property type="entry name" value="CARBOXYLIC ACID TRANSPORTER PROTEIN HOMOLOG"/>
    <property type="match status" value="1"/>
</dbReference>
<keyword evidence="4 5" id="KW-0472">Membrane</keyword>
<feature type="transmembrane region" description="Helical" evidence="5">
    <location>
        <begin position="145"/>
        <end position="165"/>
    </location>
</feature>
<feature type="transmembrane region" description="Helical" evidence="5">
    <location>
        <begin position="355"/>
        <end position="374"/>
    </location>
</feature>
<reference evidence="7 8" key="1">
    <citation type="submission" date="2020-04" db="EMBL/GenBank/DDBJ databases">
        <title>Genome sequencing of novel species.</title>
        <authorList>
            <person name="Heo J."/>
            <person name="Kim S.-J."/>
            <person name="Kim J.-S."/>
            <person name="Hong S.-B."/>
            <person name="Kwon S.-W."/>
        </authorList>
    </citation>
    <scope>NUCLEOTIDE SEQUENCE [LARGE SCALE GENOMIC DNA]</scope>
    <source>
        <strain evidence="7 8">F39-2</strain>
    </source>
</reference>
<name>A0A7L5E8B4_9SPHI</name>
<dbReference type="Pfam" id="PF07690">
    <property type="entry name" value="MFS_1"/>
    <property type="match status" value="1"/>
</dbReference>
<dbReference type="GO" id="GO:0005886">
    <property type="term" value="C:plasma membrane"/>
    <property type="evidence" value="ECO:0007669"/>
    <property type="project" value="TreeGrafter"/>
</dbReference>
<feature type="domain" description="Major facilitator superfamily (MFS) profile" evidence="6">
    <location>
        <begin position="18"/>
        <end position="405"/>
    </location>
</feature>
<dbReference type="InterPro" id="IPR011701">
    <property type="entry name" value="MFS"/>
</dbReference>
<feature type="transmembrane region" description="Helical" evidence="5">
    <location>
        <begin position="261"/>
        <end position="281"/>
    </location>
</feature>
<feature type="transmembrane region" description="Helical" evidence="5">
    <location>
        <begin position="386"/>
        <end position="403"/>
    </location>
</feature>
<dbReference type="InterPro" id="IPR020846">
    <property type="entry name" value="MFS_dom"/>
</dbReference>
<dbReference type="GO" id="GO:0046943">
    <property type="term" value="F:carboxylic acid transmembrane transporter activity"/>
    <property type="evidence" value="ECO:0007669"/>
    <property type="project" value="TreeGrafter"/>
</dbReference>
<keyword evidence="3 5" id="KW-1133">Transmembrane helix</keyword>
<comment type="subcellular location">
    <subcellularLocation>
        <location evidence="1">Membrane</location>
        <topology evidence="1">Multi-pass membrane protein</topology>
    </subcellularLocation>
</comment>
<dbReference type="Gene3D" id="1.20.1250.20">
    <property type="entry name" value="MFS general substrate transporter like domains"/>
    <property type="match status" value="2"/>
</dbReference>
<evidence type="ECO:0000256" key="4">
    <source>
        <dbReference type="ARBA" id="ARBA00023136"/>
    </source>
</evidence>
<feature type="transmembrane region" description="Helical" evidence="5">
    <location>
        <begin position="288"/>
        <end position="307"/>
    </location>
</feature>
<evidence type="ECO:0000256" key="5">
    <source>
        <dbReference type="SAM" id="Phobius"/>
    </source>
</evidence>
<dbReference type="RefSeq" id="WP_169610836.1">
    <property type="nucleotide sequence ID" value="NZ_CP051682.1"/>
</dbReference>